<keyword evidence="4" id="KW-0378">Hydrolase</keyword>
<dbReference type="PANTHER" id="PTHR43856:SF1">
    <property type="entry name" value="MITOCHONDRIAL CARDIOLIPIN HYDROLASE"/>
    <property type="match status" value="1"/>
</dbReference>
<feature type="domain" description="PLD phosphodiesterase" evidence="7">
    <location>
        <begin position="88"/>
        <end position="115"/>
    </location>
</feature>
<gene>
    <name evidence="8" type="ORF">CPT03_03225</name>
</gene>
<reference evidence="8 9" key="1">
    <citation type="submission" date="2017-10" db="EMBL/GenBank/DDBJ databases">
        <title>Whole genome of Pedobacter ginsengisoli T01R-27 isolated from tomato rhizosphere.</title>
        <authorList>
            <person name="Weon H.-Y."/>
            <person name="Lee S.A."/>
            <person name="Sang M.K."/>
            <person name="Song J."/>
        </authorList>
    </citation>
    <scope>NUCLEOTIDE SEQUENCE [LARGE SCALE GENOMIC DNA]</scope>
    <source>
        <strain evidence="8 9">T01R-27</strain>
    </source>
</reference>
<keyword evidence="5" id="KW-0442">Lipid degradation</keyword>
<name>A0A2D1U1Q4_9SPHI</name>
<dbReference type="KEGG" id="pgs:CPT03_03225"/>
<accession>A0A2D1U1Q4</accession>
<evidence type="ECO:0000256" key="2">
    <source>
        <dbReference type="ARBA" id="ARBA00008664"/>
    </source>
</evidence>
<dbReference type="GO" id="GO:0006793">
    <property type="term" value="P:phosphorus metabolic process"/>
    <property type="evidence" value="ECO:0007669"/>
    <property type="project" value="UniProtKB-ARBA"/>
</dbReference>
<protein>
    <recommendedName>
        <fullName evidence="3">phospholipase D</fullName>
        <ecNumber evidence="3">3.1.4.4</ecNumber>
    </recommendedName>
</protein>
<dbReference type="GO" id="GO:0016042">
    <property type="term" value="P:lipid catabolic process"/>
    <property type="evidence" value="ECO:0007669"/>
    <property type="project" value="UniProtKB-KW"/>
</dbReference>
<dbReference type="PANTHER" id="PTHR43856">
    <property type="entry name" value="CARDIOLIPIN HYDROLASE"/>
    <property type="match status" value="1"/>
</dbReference>
<dbReference type="OrthoDB" id="9762009at2"/>
<dbReference type="PROSITE" id="PS50035">
    <property type="entry name" value="PLD"/>
    <property type="match status" value="1"/>
</dbReference>
<dbReference type="Gene3D" id="3.30.870.10">
    <property type="entry name" value="Endonuclease Chain A"/>
    <property type="match status" value="1"/>
</dbReference>
<organism evidence="8 9">
    <name type="scientific">Pedobacter ginsengisoli</name>
    <dbReference type="NCBI Taxonomy" id="363852"/>
    <lineage>
        <taxon>Bacteria</taxon>
        <taxon>Pseudomonadati</taxon>
        <taxon>Bacteroidota</taxon>
        <taxon>Sphingobacteriia</taxon>
        <taxon>Sphingobacteriales</taxon>
        <taxon>Sphingobacteriaceae</taxon>
        <taxon>Pedobacter</taxon>
    </lineage>
</organism>
<dbReference type="SUPFAM" id="SSF56024">
    <property type="entry name" value="Phospholipase D/nuclease"/>
    <property type="match status" value="1"/>
</dbReference>
<evidence type="ECO:0000313" key="9">
    <source>
        <dbReference type="Proteomes" id="UP000223749"/>
    </source>
</evidence>
<dbReference type="Proteomes" id="UP000223749">
    <property type="component" value="Chromosome"/>
</dbReference>
<dbReference type="InterPro" id="IPR025202">
    <property type="entry name" value="PLD-like_dom"/>
</dbReference>
<dbReference type="InterPro" id="IPR001736">
    <property type="entry name" value="PLipase_D/transphosphatidylase"/>
</dbReference>
<evidence type="ECO:0000256" key="4">
    <source>
        <dbReference type="ARBA" id="ARBA00022801"/>
    </source>
</evidence>
<proteinExistence type="inferred from homology"/>
<keyword evidence="6" id="KW-0443">Lipid metabolism</keyword>
<evidence type="ECO:0000256" key="5">
    <source>
        <dbReference type="ARBA" id="ARBA00022963"/>
    </source>
</evidence>
<evidence type="ECO:0000256" key="6">
    <source>
        <dbReference type="ARBA" id="ARBA00023098"/>
    </source>
</evidence>
<dbReference type="EMBL" id="CP024091">
    <property type="protein sequence ID" value="ATP55542.1"/>
    <property type="molecule type" value="Genomic_DNA"/>
</dbReference>
<dbReference type="AlphaFoldDB" id="A0A2D1U1Q4"/>
<sequence length="346" mass="41500">METKQRSYFENIESLIIERIRSAQSSIYIAVAWFTSSPIKDALLQVKNKRPEITIEVVVDDNDVNKKYFLNTQSDFLNAGILIHRNWKADFLHRKFMVIDDLTTLTGSYNYTRKAKFNAENLNETIDVNFAQVHFRVFRRMTDESYFDENMQLLLDYPLFAQKLLSTYFSFSKAQYNSYKNKIVIGDCFTHDVGDYDELSYYPGFIFNRKYKFDTKLRDHEFPLPINKSVIKNWIGSRNQIMIIESYREYPESWDEISDRLEEYEISFEKFYKNRLESTYTYEQLKDCIERDVDIIVEDRIWSDNFALFMDDNIIDAAFDKMPEAENNYWNDFAIEVEKIMRQKKT</sequence>
<evidence type="ECO:0000256" key="3">
    <source>
        <dbReference type="ARBA" id="ARBA00012027"/>
    </source>
</evidence>
<dbReference type="SMART" id="SM00155">
    <property type="entry name" value="PLDc"/>
    <property type="match status" value="1"/>
</dbReference>
<dbReference type="EC" id="3.1.4.4" evidence="3"/>
<evidence type="ECO:0000259" key="7">
    <source>
        <dbReference type="PROSITE" id="PS50035"/>
    </source>
</evidence>
<evidence type="ECO:0000256" key="1">
    <source>
        <dbReference type="ARBA" id="ARBA00000798"/>
    </source>
</evidence>
<dbReference type="Pfam" id="PF13091">
    <property type="entry name" value="PLDc_2"/>
    <property type="match status" value="1"/>
</dbReference>
<keyword evidence="9" id="KW-1185">Reference proteome</keyword>
<dbReference type="GO" id="GO:0016891">
    <property type="term" value="F:RNA endonuclease activity producing 5'-phosphomonoesters, hydrolytic mechanism"/>
    <property type="evidence" value="ECO:0007669"/>
    <property type="project" value="TreeGrafter"/>
</dbReference>
<dbReference type="RefSeq" id="WP_099437490.1">
    <property type="nucleotide sequence ID" value="NZ_CP024091.1"/>
</dbReference>
<comment type="similarity">
    <text evidence="2">Belongs to the phospholipase D family.</text>
</comment>
<dbReference type="InterPro" id="IPR051406">
    <property type="entry name" value="PLD_domain"/>
</dbReference>
<evidence type="ECO:0000313" key="8">
    <source>
        <dbReference type="EMBL" id="ATP55542.1"/>
    </source>
</evidence>
<dbReference type="GO" id="GO:0004630">
    <property type="term" value="F:phospholipase D activity"/>
    <property type="evidence" value="ECO:0007669"/>
    <property type="project" value="UniProtKB-EC"/>
</dbReference>
<comment type="catalytic activity">
    <reaction evidence="1">
        <text>a 1,2-diacyl-sn-glycero-3-phosphocholine + H2O = a 1,2-diacyl-sn-glycero-3-phosphate + choline + H(+)</text>
        <dbReference type="Rhea" id="RHEA:14445"/>
        <dbReference type="ChEBI" id="CHEBI:15354"/>
        <dbReference type="ChEBI" id="CHEBI:15377"/>
        <dbReference type="ChEBI" id="CHEBI:15378"/>
        <dbReference type="ChEBI" id="CHEBI:57643"/>
        <dbReference type="ChEBI" id="CHEBI:58608"/>
        <dbReference type="EC" id="3.1.4.4"/>
    </reaction>
</comment>